<dbReference type="SUPFAM" id="SSF81321">
    <property type="entry name" value="Family A G protein-coupled receptor-like"/>
    <property type="match status" value="1"/>
</dbReference>
<dbReference type="Proteomes" id="UP000694559">
    <property type="component" value="Unplaced"/>
</dbReference>
<dbReference type="PRINTS" id="PR00245">
    <property type="entry name" value="OLFACTORYR"/>
</dbReference>
<evidence type="ECO:0000256" key="2">
    <source>
        <dbReference type="ARBA" id="ARBA00010663"/>
    </source>
</evidence>
<dbReference type="AlphaFoldDB" id="A0A8C6Y5A1"/>
<evidence type="ECO:0000256" key="11">
    <source>
        <dbReference type="SAM" id="Phobius"/>
    </source>
</evidence>
<evidence type="ECO:0000259" key="12">
    <source>
        <dbReference type="PROSITE" id="PS50262"/>
    </source>
</evidence>
<keyword evidence="3" id="KW-1003">Cell membrane</keyword>
<dbReference type="PRINTS" id="PR00237">
    <property type="entry name" value="GPCRRHODOPSN"/>
</dbReference>
<keyword evidence="9" id="KW-0325">Glycoprotein</keyword>
<evidence type="ECO:0000313" key="14">
    <source>
        <dbReference type="Proteomes" id="UP000694559"/>
    </source>
</evidence>
<keyword evidence="7 11" id="KW-0472">Membrane</keyword>
<evidence type="ECO:0000256" key="5">
    <source>
        <dbReference type="ARBA" id="ARBA00022989"/>
    </source>
</evidence>
<dbReference type="InterPro" id="IPR000725">
    <property type="entry name" value="Olfact_rcpt"/>
</dbReference>
<keyword evidence="8" id="KW-0675">Receptor</keyword>
<comment type="subcellular location">
    <subcellularLocation>
        <location evidence="1">Cell membrane</location>
        <topology evidence="1">Multi-pass membrane protein</topology>
    </subcellularLocation>
</comment>
<proteinExistence type="inferred from homology"/>
<feature type="transmembrane region" description="Helical" evidence="11">
    <location>
        <begin position="55"/>
        <end position="76"/>
    </location>
</feature>
<dbReference type="GO" id="GO:0004930">
    <property type="term" value="F:G protein-coupled receptor activity"/>
    <property type="evidence" value="ECO:0007669"/>
    <property type="project" value="UniProtKB-KW"/>
</dbReference>
<dbReference type="GO" id="GO:0004984">
    <property type="term" value="F:olfactory receptor activity"/>
    <property type="evidence" value="ECO:0007669"/>
    <property type="project" value="InterPro"/>
</dbReference>
<reference evidence="13" key="1">
    <citation type="submission" date="2025-08" db="UniProtKB">
        <authorList>
            <consortium name="Ensembl"/>
        </authorList>
    </citation>
    <scope>IDENTIFICATION</scope>
</reference>
<feature type="domain" description="G-protein coupled receptors family 1 profile" evidence="12">
    <location>
        <begin position="69"/>
        <end position="313"/>
    </location>
</feature>
<dbReference type="PANTHER" id="PTHR48018">
    <property type="entry name" value="OLFACTORY RECEPTOR"/>
    <property type="match status" value="1"/>
</dbReference>
<dbReference type="Gene3D" id="1.20.1070.10">
    <property type="entry name" value="Rhodopsin 7-helix transmembrane proteins"/>
    <property type="match status" value="1"/>
</dbReference>
<keyword evidence="4 11" id="KW-0812">Transmembrane</keyword>
<reference evidence="13" key="2">
    <citation type="submission" date="2025-09" db="UniProtKB">
        <authorList>
            <consortium name="Ensembl"/>
        </authorList>
    </citation>
    <scope>IDENTIFICATION</scope>
</reference>
<evidence type="ECO:0000256" key="10">
    <source>
        <dbReference type="ARBA" id="ARBA00023224"/>
    </source>
</evidence>
<evidence type="ECO:0000256" key="1">
    <source>
        <dbReference type="ARBA" id="ARBA00004651"/>
    </source>
</evidence>
<dbReference type="Pfam" id="PF13853">
    <property type="entry name" value="7tm_4"/>
    <property type="match status" value="1"/>
</dbReference>
<keyword evidence="10" id="KW-0807">Transducer</keyword>
<dbReference type="GeneTree" id="ENSGT01140000282514"/>
<dbReference type="OrthoDB" id="9889152at2759"/>
<evidence type="ECO:0000256" key="9">
    <source>
        <dbReference type="ARBA" id="ARBA00023180"/>
    </source>
</evidence>
<dbReference type="FunFam" id="1.20.1070.10:FF:000003">
    <property type="entry name" value="Olfactory receptor"/>
    <property type="match status" value="1"/>
</dbReference>
<dbReference type="CDD" id="cd15230">
    <property type="entry name" value="7tmA_OR5-like"/>
    <property type="match status" value="1"/>
</dbReference>
<evidence type="ECO:0000256" key="4">
    <source>
        <dbReference type="ARBA" id="ARBA00022692"/>
    </source>
</evidence>
<protein>
    <recommendedName>
        <fullName evidence="12">G-protein coupled receptors family 1 profile domain-containing protein</fullName>
    </recommendedName>
</protein>
<dbReference type="FunFam" id="1.10.1220.70:FF:000001">
    <property type="entry name" value="Olfactory receptor"/>
    <property type="match status" value="1"/>
</dbReference>
<feature type="transmembrane region" description="Helical" evidence="11">
    <location>
        <begin position="265"/>
        <end position="284"/>
    </location>
</feature>
<dbReference type="InterPro" id="IPR000276">
    <property type="entry name" value="GPCR_Rhodpsn"/>
</dbReference>
<dbReference type="InterPro" id="IPR017452">
    <property type="entry name" value="GPCR_Rhodpsn_7TM"/>
</dbReference>
<sequence length="341" mass="38738">MPLTCKLLYYWIATASSTYFFGKHTLERDEDGNCTLVEEFILLGFSESPEQDPPLFTIFLTIYTITLIGNLGMIILIRISAQLHTPMYFFLCNLSMADICYSSVITPRMLTSFLTGHKSISFDACFGQLYFFVALCLLLTLMAYDRYVAICNPLLYSIIMSKRTCQELMTVVYFIGLVSAMINTSCTFQLSFCRSNIINHFFCDVPPLLILSCSDTYISEIVIFAFGCIEGISIGMVLVSYAYILSTVLRMHSAEGRYKAFSTCASHLTAVGIYHGTILFMYFRPSSSYSMDQDKWTSLFYTVVIPMLNPLIYSLRNKEMKDAVSKSIGHIWIWKGRNIAL</sequence>
<dbReference type="GO" id="GO:0005886">
    <property type="term" value="C:plasma membrane"/>
    <property type="evidence" value="ECO:0007669"/>
    <property type="project" value="UniProtKB-SubCell"/>
</dbReference>
<accession>A0A8C6Y5A1</accession>
<dbReference type="PROSITE" id="PS50262">
    <property type="entry name" value="G_PROTEIN_RECEP_F1_2"/>
    <property type="match status" value="1"/>
</dbReference>
<feature type="transmembrane region" description="Helical" evidence="11">
    <location>
        <begin position="221"/>
        <end position="244"/>
    </location>
</feature>
<keyword evidence="14" id="KW-1185">Reference proteome</keyword>
<dbReference type="Ensembl" id="ENSNNAT00000025239.1">
    <property type="protein sequence ID" value="ENSNNAP00000024072.1"/>
    <property type="gene ID" value="ENSNNAG00000015697.1"/>
</dbReference>
<evidence type="ECO:0000256" key="7">
    <source>
        <dbReference type="ARBA" id="ARBA00023136"/>
    </source>
</evidence>
<feature type="transmembrane region" description="Helical" evidence="11">
    <location>
        <begin position="296"/>
        <end position="315"/>
    </location>
</feature>
<keyword evidence="5 11" id="KW-1133">Transmembrane helix</keyword>
<name>A0A8C6Y5A1_NAJNA</name>
<feature type="transmembrane region" description="Helical" evidence="11">
    <location>
        <begin position="88"/>
        <end position="109"/>
    </location>
</feature>
<comment type="similarity">
    <text evidence="2">Belongs to the G-protein coupled receptor 1 family.</text>
</comment>
<evidence type="ECO:0000256" key="3">
    <source>
        <dbReference type="ARBA" id="ARBA00022475"/>
    </source>
</evidence>
<evidence type="ECO:0000256" key="8">
    <source>
        <dbReference type="ARBA" id="ARBA00023170"/>
    </source>
</evidence>
<feature type="transmembrane region" description="Helical" evidence="11">
    <location>
        <begin position="129"/>
        <end position="149"/>
    </location>
</feature>
<organism evidence="13 14">
    <name type="scientific">Naja naja</name>
    <name type="common">Indian cobra</name>
    <dbReference type="NCBI Taxonomy" id="35670"/>
    <lineage>
        <taxon>Eukaryota</taxon>
        <taxon>Metazoa</taxon>
        <taxon>Chordata</taxon>
        <taxon>Craniata</taxon>
        <taxon>Vertebrata</taxon>
        <taxon>Euteleostomi</taxon>
        <taxon>Lepidosauria</taxon>
        <taxon>Squamata</taxon>
        <taxon>Bifurcata</taxon>
        <taxon>Unidentata</taxon>
        <taxon>Episquamata</taxon>
        <taxon>Toxicofera</taxon>
        <taxon>Serpentes</taxon>
        <taxon>Colubroidea</taxon>
        <taxon>Elapidae</taxon>
        <taxon>Elapinae</taxon>
        <taxon>Naja</taxon>
    </lineage>
</organism>
<evidence type="ECO:0000313" key="13">
    <source>
        <dbReference type="Ensembl" id="ENSNNAP00000024072.1"/>
    </source>
</evidence>
<evidence type="ECO:0000256" key="6">
    <source>
        <dbReference type="ARBA" id="ARBA00023040"/>
    </source>
</evidence>
<feature type="transmembrane region" description="Helical" evidence="11">
    <location>
        <begin position="170"/>
        <end position="192"/>
    </location>
</feature>
<keyword evidence="6" id="KW-0297">G-protein coupled receptor</keyword>